<evidence type="ECO:0000313" key="20">
    <source>
        <dbReference type="Proteomes" id="UP000015104"/>
    </source>
</evidence>
<evidence type="ECO:0000256" key="4">
    <source>
        <dbReference type="ARBA" id="ARBA00022645"/>
    </source>
</evidence>
<protein>
    <recommendedName>
        <fullName evidence="15">Lysosomal Pro-X carboxypeptidase</fullName>
        <ecNumber evidence="14">3.4.16.2</ecNumber>
    </recommendedName>
    <alternativeName>
        <fullName evidence="17">Proline carboxypeptidase</fullName>
    </alternativeName>
    <alternativeName>
        <fullName evidence="16">Prolylcarboxypeptidase</fullName>
    </alternativeName>
</protein>
<dbReference type="AlphaFoldDB" id="T1KS55"/>
<dbReference type="EC" id="3.4.16.2" evidence="14"/>
<dbReference type="InterPro" id="IPR042269">
    <property type="entry name" value="Ser_carbopepase_S28_SKS"/>
</dbReference>
<keyword evidence="6 18" id="KW-0732">Signal</keyword>
<evidence type="ECO:0000256" key="15">
    <source>
        <dbReference type="ARBA" id="ARBA00073691"/>
    </source>
</evidence>
<dbReference type="STRING" id="32264.T1KS55"/>
<evidence type="ECO:0000256" key="13">
    <source>
        <dbReference type="ARBA" id="ARBA00059701"/>
    </source>
</evidence>
<keyword evidence="9" id="KW-1015">Disulfide bond</keyword>
<dbReference type="Gene3D" id="3.40.50.1820">
    <property type="entry name" value="alpha/beta hydrolase"/>
    <property type="match status" value="1"/>
</dbReference>
<sequence length="488" mass="54776">MIYLKLFGLTLLFSLVSTFSTPIPANYTVFWYQQKVDHFNYINNDTFQQRVIISTDHWCTDGCPIFFYAGNEGDVFSFANNTGFMWENAPRFKAMVIFAEHRYYGESLPYGDKSFASLDKLGFLSVEQALADFAELIQEIKVSYPAARKSPVVMFGGSYGGMLAAWFRIKYPHLIVGALAASAPILQFPGLYDCNGYNSIVTKSFRSYSEQCYLSIKNSWDAIQRVGSNGAGLRWISDNFNLCKPLSNSSDLNDFSSWLQDTFGSLAMIDYPNPADFLEPLPAYPIGVLCSKLPDSTKQDKPLLVDLYQAISVYYNYSGQRSCFDYRDNSEGGRLGGDGWGFQSCTEMVLPICSTLNDSMFPQATWDLSQVKADCVKTYGVAPEESKALWLFGGENIASASNIIFSNGARDPWSAGGVLKNTYAETLIAIIIEGACHHEDLRSTGPNDPIPLIRARQREIIIIKDWIDKYYQAINHWPAEWSRDSNLI</sequence>
<dbReference type="EnsemblMetazoa" id="tetur19g01900.1">
    <property type="protein sequence ID" value="tetur19g01900.1"/>
    <property type="gene ID" value="tetur19g01900"/>
</dbReference>
<gene>
    <name evidence="19" type="primary">107366743</name>
</gene>
<keyword evidence="5" id="KW-0645">Protease</keyword>
<evidence type="ECO:0000256" key="14">
    <source>
        <dbReference type="ARBA" id="ARBA00066456"/>
    </source>
</evidence>
<comment type="function">
    <text evidence="13">Cleaves C-terminal amino acids linked to proline in peptides such as angiotensin II, III and des-Arg9-bradykinin. This cleavage occurs at acidic pH, but enzymatic activity is retained with some substrates at neutral pH.</text>
</comment>
<organism evidence="19 20">
    <name type="scientific">Tetranychus urticae</name>
    <name type="common">Two-spotted spider mite</name>
    <dbReference type="NCBI Taxonomy" id="32264"/>
    <lineage>
        <taxon>Eukaryota</taxon>
        <taxon>Metazoa</taxon>
        <taxon>Ecdysozoa</taxon>
        <taxon>Arthropoda</taxon>
        <taxon>Chelicerata</taxon>
        <taxon>Arachnida</taxon>
        <taxon>Acari</taxon>
        <taxon>Acariformes</taxon>
        <taxon>Trombidiformes</taxon>
        <taxon>Prostigmata</taxon>
        <taxon>Eleutherengona</taxon>
        <taxon>Raphignathae</taxon>
        <taxon>Tetranychoidea</taxon>
        <taxon>Tetranychidae</taxon>
        <taxon>Tetranychus</taxon>
    </lineage>
</organism>
<reference evidence="20" key="1">
    <citation type="submission" date="2011-08" db="EMBL/GenBank/DDBJ databases">
        <authorList>
            <person name="Rombauts S."/>
        </authorList>
    </citation>
    <scope>NUCLEOTIDE SEQUENCE</scope>
    <source>
        <strain evidence="20">London</strain>
    </source>
</reference>
<evidence type="ECO:0000256" key="11">
    <source>
        <dbReference type="ARBA" id="ARBA00023228"/>
    </source>
</evidence>
<evidence type="ECO:0000256" key="16">
    <source>
        <dbReference type="ARBA" id="ARBA00076475"/>
    </source>
</evidence>
<keyword evidence="11" id="KW-0458">Lysosome</keyword>
<dbReference type="OrthoDB" id="2130629at2759"/>
<comment type="subcellular location">
    <subcellularLocation>
        <location evidence="1">Lysosome</location>
    </subcellularLocation>
</comment>
<dbReference type="GO" id="GO:0003085">
    <property type="term" value="P:negative regulation of systemic arterial blood pressure"/>
    <property type="evidence" value="ECO:0007669"/>
    <property type="project" value="TreeGrafter"/>
</dbReference>
<proteinExistence type="inferred from homology"/>
<dbReference type="OMA" id="QTCNQMV"/>
<dbReference type="PANTHER" id="PTHR11010:SF38">
    <property type="entry name" value="LYSOSOMAL PRO-X CARBOXYPEPTIDASE"/>
    <property type="match status" value="1"/>
</dbReference>
<dbReference type="EMBL" id="CAEY01000422">
    <property type="status" value="NOT_ANNOTATED_CDS"/>
    <property type="molecule type" value="Genomic_DNA"/>
</dbReference>
<dbReference type="GO" id="GO:0008239">
    <property type="term" value="F:dipeptidyl-peptidase activity"/>
    <property type="evidence" value="ECO:0007669"/>
    <property type="project" value="TreeGrafter"/>
</dbReference>
<dbReference type="HOGENOM" id="CLU_020959_0_0_1"/>
<dbReference type="Gene3D" id="1.20.120.980">
    <property type="entry name" value="Serine carboxypeptidase S28, SKS domain"/>
    <property type="match status" value="1"/>
</dbReference>
<evidence type="ECO:0000256" key="10">
    <source>
        <dbReference type="ARBA" id="ARBA00023180"/>
    </source>
</evidence>
<evidence type="ECO:0000256" key="9">
    <source>
        <dbReference type="ARBA" id="ARBA00023157"/>
    </source>
</evidence>
<keyword evidence="4" id="KW-0121">Carboxypeptidase</keyword>
<accession>T1KS55</accession>
<keyword evidence="20" id="KW-1185">Reference proteome</keyword>
<evidence type="ECO:0000256" key="18">
    <source>
        <dbReference type="SAM" id="SignalP"/>
    </source>
</evidence>
<dbReference type="InterPro" id="IPR008758">
    <property type="entry name" value="Peptidase_S28"/>
</dbReference>
<evidence type="ECO:0000256" key="17">
    <source>
        <dbReference type="ARBA" id="ARBA00076608"/>
    </source>
</evidence>
<reference evidence="19" key="2">
    <citation type="submission" date="2015-06" db="UniProtKB">
        <authorList>
            <consortium name="EnsemblMetazoa"/>
        </authorList>
    </citation>
    <scope>IDENTIFICATION</scope>
</reference>
<dbReference type="Proteomes" id="UP000015104">
    <property type="component" value="Unassembled WGS sequence"/>
</dbReference>
<name>T1KS55_TETUR</name>
<evidence type="ECO:0000256" key="2">
    <source>
        <dbReference type="ARBA" id="ARBA00011079"/>
    </source>
</evidence>
<dbReference type="SUPFAM" id="SSF53474">
    <property type="entry name" value="alpha/beta-Hydrolases"/>
    <property type="match status" value="1"/>
</dbReference>
<evidence type="ECO:0000256" key="6">
    <source>
        <dbReference type="ARBA" id="ARBA00022729"/>
    </source>
</evidence>
<keyword evidence="7" id="KW-0378">Hydrolase</keyword>
<evidence type="ECO:0000256" key="8">
    <source>
        <dbReference type="ARBA" id="ARBA00023145"/>
    </source>
</evidence>
<keyword evidence="8" id="KW-0865">Zymogen</keyword>
<keyword evidence="10" id="KW-0325">Glycoprotein</keyword>
<evidence type="ECO:0000256" key="5">
    <source>
        <dbReference type="ARBA" id="ARBA00022670"/>
    </source>
</evidence>
<dbReference type="GO" id="GO:0006508">
    <property type="term" value="P:proteolysis"/>
    <property type="evidence" value="ECO:0007669"/>
    <property type="project" value="UniProtKB-KW"/>
</dbReference>
<dbReference type="Pfam" id="PF05577">
    <property type="entry name" value="Peptidase_S28"/>
    <property type="match status" value="1"/>
</dbReference>
<evidence type="ECO:0000256" key="7">
    <source>
        <dbReference type="ARBA" id="ARBA00022801"/>
    </source>
</evidence>
<dbReference type="InterPro" id="IPR029058">
    <property type="entry name" value="AB_hydrolase_fold"/>
</dbReference>
<dbReference type="FunFam" id="1.20.120.980:FF:000002">
    <property type="entry name" value="lysosomal Pro-X carboxypeptidase"/>
    <property type="match status" value="1"/>
</dbReference>
<comment type="similarity">
    <text evidence="2">Belongs to the peptidase S28 family.</text>
</comment>
<evidence type="ECO:0000256" key="3">
    <source>
        <dbReference type="ARBA" id="ARBA00011738"/>
    </source>
</evidence>
<dbReference type="KEGG" id="tut:107366743"/>
<dbReference type="PANTHER" id="PTHR11010">
    <property type="entry name" value="PROTEASE S28 PRO-X CARBOXYPEPTIDASE-RELATED"/>
    <property type="match status" value="1"/>
</dbReference>
<dbReference type="GO" id="GO:0043535">
    <property type="term" value="P:regulation of blood vessel endothelial cell migration"/>
    <property type="evidence" value="ECO:0007669"/>
    <property type="project" value="TreeGrafter"/>
</dbReference>
<evidence type="ECO:0000256" key="12">
    <source>
        <dbReference type="ARBA" id="ARBA00052013"/>
    </source>
</evidence>
<comment type="catalytic activity">
    <reaction evidence="12">
        <text>Cleavage of a -Pro-|-Xaa bond to release a C-terminal amino acid.</text>
        <dbReference type="EC" id="3.4.16.2"/>
    </reaction>
</comment>
<comment type="subunit">
    <text evidence="3">Homodimer.</text>
</comment>
<dbReference type="GO" id="GO:0004185">
    <property type="term" value="F:serine-type carboxypeptidase activity"/>
    <property type="evidence" value="ECO:0007669"/>
    <property type="project" value="UniProtKB-EC"/>
</dbReference>
<evidence type="ECO:0000256" key="1">
    <source>
        <dbReference type="ARBA" id="ARBA00004371"/>
    </source>
</evidence>
<evidence type="ECO:0000313" key="19">
    <source>
        <dbReference type="EnsemblMetazoa" id="tetur19g01900.1"/>
    </source>
</evidence>
<feature type="signal peptide" evidence="18">
    <location>
        <begin position="1"/>
        <end position="18"/>
    </location>
</feature>
<dbReference type="eggNOG" id="KOG2183">
    <property type="taxonomic scope" value="Eukaryota"/>
</dbReference>
<feature type="chain" id="PRO_5004581729" description="Lysosomal Pro-X carboxypeptidase" evidence="18">
    <location>
        <begin position="19"/>
        <end position="488"/>
    </location>
</feature>
<dbReference type="GO" id="GO:0005764">
    <property type="term" value="C:lysosome"/>
    <property type="evidence" value="ECO:0007669"/>
    <property type="project" value="UniProtKB-SubCell"/>
</dbReference>